<dbReference type="InterPro" id="IPR002110">
    <property type="entry name" value="Ankyrin_rpt"/>
</dbReference>
<evidence type="ECO:0000313" key="3">
    <source>
        <dbReference type="Proteomes" id="UP001280121"/>
    </source>
</evidence>
<dbReference type="Gene3D" id="1.25.40.20">
    <property type="entry name" value="Ankyrin repeat-containing domain"/>
    <property type="match status" value="2"/>
</dbReference>
<dbReference type="PANTHER" id="PTHR24121">
    <property type="entry name" value="NO MECHANORECEPTOR POTENTIAL C, ISOFORM D-RELATED"/>
    <property type="match status" value="1"/>
</dbReference>
<dbReference type="InterPro" id="IPR036770">
    <property type="entry name" value="Ankyrin_rpt-contain_sf"/>
</dbReference>
<feature type="repeat" description="ANK" evidence="1">
    <location>
        <begin position="14"/>
        <end position="36"/>
    </location>
</feature>
<keyword evidence="3" id="KW-1185">Reference proteome</keyword>
<feature type="repeat" description="ANK" evidence="1">
    <location>
        <begin position="63"/>
        <end position="95"/>
    </location>
</feature>
<dbReference type="SUPFAM" id="SSF48403">
    <property type="entry name" value="Ankyrin repeat"/>
    <property type="match status" value="1"/>
</dbReference>
<keyword evidence="1" id="KW-0040">ANK repeat</keyword>
<protein>
    <submittedName>
        <fullName evidence="2">Uncharacterized protein</fullName>
    </submittedName>
</protein>
<accession>A0AAD9U3W0</accession>
<name>A0AAD9U3W0_9ROSI</name>
<dbReference type="AlphaFoldDB" id="A0AAD9U3W0"/>
<dbReference type="SMART" id="SM00248">
    <property type="entry name" value="ANK"/>
    <property type="match status" value="3"/>
</dbReference>
<dbReference type="EMBL" id="JANJYI010000006">
    <property type="protein sequence ID" value="KAK2647157.1"/>
    <property type="molecule type" value="Genomic_DNA"/>
</dbReference>
<gene>
    <name evidence="2" type="ORF">Ddye_022352</name>
</gene>
<dbReference type="PANTHER" id="PTHR24121:SF22">
    <property type="entry name" value="PROTEIN ACCELERATED CELL DEATH 6-LIKE"/>
    <property type="match status" value="1"/>
</dbReference>
<sequence>MSISPSLLLQVNVNAETPLHVAAKYGHSDMVEVLIKSTTKAQHEELESGIEAAKRMLRMTNNEGNTALHEAVRYEHWDDVKILTREDPDFSYSSNKHGETPLYIAAAFTAENSLEIVVEILETCTSPAYEGPDQMTALHAAAANNHGLARNPKTGGGSWTISIWSCARK</sequence>
<reference evidence="2" key="1">
    <citation type="journal article" date="2023" name="Plant J.">
        <title>Genome sequences and population genomics provide insights into the demographic history, inbreeding, and mutation load of two 'living fossil' tree species of Dipteronia.</title>
        <authorList>
            <person name="Feng Y."/>
            <person name="Comes H.P."/>
            <person name="Chen J."/>
            <person name="Zhu S."/>
            <person name="Lu R."/>
            <person name="Zhang X."/>
            <person name="Li P."/>
            <person name="Qiu J."/>
            <person name="Olsen K.M."/>
            <person name="Qiu Y."/>
        </authorList>
    </citation>
    <scope>NUCLEOTIDE SEQUENCE</scope>
    <source>
        <strain evidence="2">KIB01</strain>
    </source>
</reference>
<proteinExistence type="predicted"/>
<dbReference type="PROSITE" id="PS50088">
    <property type="entry name" value="ANK_REPEAT"/>
    <property type="match status" value="2"/>
</dbReference>
<organism evidence="2 3">
    <name type="scientific">Dipteronia dyeriana</name>
    <dbReference type="NCBI Taxonomy" id="168575"/>
    <lineage>
        <taxon>Eukaryota</taxon>
        <taxon>Viridiplantae</taxon>
        <taxon>Streptophyta</taxon>
        <taxon>Embryophyta</taxon>
        <taxon>Tracheophyta</taxon>
        <taxon>Spermatophyta</taxon>
        <taxon>Magnoliopsida</taxon>
        <taxon>eudicotyledons</taxon>
        <taxon>Gunneridae</taxon>
        <taxon>Pentapetalae</taxon>
        <taxon>rosids</taxon>
        <taxon>malvids</taxon>
        <taxon>Sapindales</taxon>
        <taxon>Sapindaceae</taxon>
        <taxon>Hippocastanoideae</taxon>
        <taxon>Acereae</taxon>
        <taxon>Dipteronia</taxon>
    </lineage>
</organism>
<comment type="caution">
    <text evidence="2">The sequence shown here is derived from an EMBL/GenBank/DDBJ whole genome shotgun (WGS) entry which is preliminary data.</text>
</comment>
<dbReference type="Proteomes" id="UP001280121">
    <property type="component" value="Unassembled WGS sequence"/>
</dbReference>
<evidence type="ECO:0000313" key="2">
    <source>
        <dbReference type="EMBL" id="KAK2647157.1"/>
    </source>
</evidence>
<dbReference type="PROSITE" id="PS50297">
    <property type="entry name" value="ANK_REP_REGION"/>
    <property type="match status" value="1"/>
</dbReference>
<dbReference type="Pfam" id="PF12796">
    <property type="entry name" value="Ank_2"/>
    <property type="match status" value="1"/>
</dbReference>
<evidence type="ECO:0000256" key="1">
    <source>
        <dbReference type="PROSITE-ProRule" id="PRU00023"/>
    </source>
</evidence>